<sequence length="82" mass="9621">MADDNWWDTRRPNSHRSRQKMKADGRKRGESRRKEMGFERRSAADRHSHEIRSIFLQPALPSRSTSGKILIPTGKYSPTRLE</sequence>
<dbReference type="OrthoDB" id="4367981at2759"/>
<dbReference type="EMBL" id="KZ825878">
    <property type="protein sequence ID" value="PYH94142.1"/>
    <property type="molecule type" value="Genomic_DNA"/>
</dbReference>
<protein>
    <submittedName>
        <fullName evidence="2">Uncharacterized protein</fullName>
    </submittedName>
</protein>
<dbReference type="AlphaFoldDB" id="A0A319ESZ0"/>
<feature type="region of interest" description="Disordered" evidence="1">
    <location>
        <begin position="1"/>
        <end position="82"/>
    </location>
</feature>
<organism evidence="2 3">
    <name type="scientific">Aspergillus ellipticus CBS 707.79</name>
    <dbReference type="NCBI Taxonomy" id="1448320"/>
    <lineage>
        <taxon>Eukaryota</taxon>
        <taxon>Fungi</taxon>
        <taxon>Dikarya</taxon>
        <taxon>Ascomycota</taxon>
        <taxon>Pezizomycotina</taxon>
        <taxon>Eurotiomycetes</taxon>
        <taxon>Eurotiomycetidae</taxon>
        <taxon>Eurotiales</taxon>
        <taxon>Aspergillaceae</taxon>
        <taxon>Aspergillus</taxon>
        <taxon>Aspergillus subgen. Circumdati</taxon>
    </lineage>
</organism>
<reference evidence="2 3" key="1">
    <citation type="submission" date="2018-02" db="EMBL/GenBank/DDBJ databases">
        <title>The genomes of Aspergillus section Nigri reveals drivers in fungal speciation.</title>
        <authorList>
            <consortium name="DOE Joint Genome Institute"/>
            <person name="Vesth T.C."/>
            <person name="Nybo J."/>
            <person name="Theobald S."/>
            <person name="Brandl J."/>
            <person name="Frisvad J.C."/>
            <person name="Nielsen K.F."/>
            <person name="Lyhne E.K."/>
            <person name="Kogle M.E."/>
            <person name="Kuo A."/>
            <person name="Riley R."/>
            <person name="Clum A."/>
            <person name="Nolan M."/>
            <person name="Lipzen A."/>
            <person name="Salamov A."/>
            <person name="Henrissat B."/>
            <person name="Wiebenga A."/>
            <person name="De vries R.P."/>
            <person name="Grigoriev I.V."/>
            <person name="Mortensen U.H."/>
            <person name="Andersen M.R."/>
            <person name="Baker S.E."/>
        </authorList>
    </citation>
    <scope>NUCLEOTIDE SEQUENCE [LARGE SCALE GENOMIC DNA]</scope>
    <source>
        <strain evidence="2 3">CBS 707.79</strain>
    </source>
</reference>
<dbReference type="Proteomes" id="UP000247810">
    <property type="component" value="Unassembled WGS sequence"/>
</dbReference>
<name>A0A319ESZ0_9EURO</name>
<accession>A0A319ESZ0</accession>
<dbReference type="VEuPathDB" id="FungiDB:BO71DRAFT_239836"/>
<feature type="compositionally biased region" description="Basic and acidic residues" evidence="1">
    <location>
        <begin position="21"/>
        <end position="52"/>
    </location>
</feature>
<gene>
    <name evidence="2" type="ORF">BO71DRAFT_239836</name>
</gene>
<evidence type="ECO:0000313" key="3">
    <source>
        <dbReference type="Proteomes" id="UP000247810"/>
    </source>
</evidence>
<evidence type="ECO:0000256" key="1">
    <source>
        <dbReference type="SAM" id="MobiDB-lite"/>
    </source>
</evidence>
<evidence type="ECO:0000313" key="2">
    <source>
        <dbReference type="EMBL" id="PYH94142.1"/>
    </source>
</evidence>
<keyword evidence="3" id="KW-1185">Reference proteome</keyword>
<proteinExistence type="predicted"/>